<name>A0A0C2Y0B7_HEBCY</name>
<proteinExistence type="predicted"/>
<protein>
    <submittedName>
        <fullName evidence="1">Uncharacterized protein</fullName>
    </submittedName>
</protein>
<evidence type="ECO:0000313" key="2">
    <source>
        <dbReference type="Proteomes" id="UP000053424"/>
    </source>
</evidence>
<reference evidence="2" key="2">
    <citation type="submission" date="2015-01" db="EMBL/GenBank/DDBJ databases">
        <title>Evolutionary Origins and Diversification of the Mycorrhizal Mutualists.</title>
        <authorList>
            <consortium name="DOE Joint Genome Institute"/>
            <consortium name="Mycorrhizal Genomics Consortium"/>
            <person name="Kohler A."/>
            <person name="Kuo A."/>
            <person name="Nagy L.G."/>
            <person name="Floudas D."/>
            <person name="Copeland A."/>
            <person name="Barry K.W."/>
            <person name="Cichocki N."/>
            <person name="Veneault-Fourrey C."/>
            <person name="LaButti K."/>
            <person name="Lindquist E.A."/>
            <person name="Lipzen A."/>
            <person name="Lundell T."/>
            <person name="Morin E."/>
            <person name="Murat C."/>
            <person name="Riley R."/>
            <person name="Ohm R."/>
            <person name="Sun H."/>
            <person name="Tunlid A."/>
            <person name="Henrissat B."/>
            <person name="Grigoriev I.V."/>
            <person name="Hibbett D.S."/>
            <person name="Martin F."/>
        </authorList>
    </citation>
    <scope>NUCLEOTIDE SEQUENCE [LARGE SCALE GENOMIC DNA]</scope>
    <source>
        <strain evidence="2">h7</strain>
    </source>
</reference>
<sequence>MSPTPALVGLEIQQHLILRLPNGTLHSVQIIKPFKFPVTKSQVFLVRPQPARRRLPRELIPKIFDPRYSDERTPPRIPRERLWTLEEKIEAARYRQEIGDG</sequence>
<dbReference type="Proteomes" id="UP000053424">
    <property type="component" value="Unassembled WGS sequence"/>
</dbReference>
<dbReference type="AlphaFoldDB" id="A0A0C2Y0B7"/>
<accession>A0A0C2Y0B7</accession>
<dbReference type="HOGENOM" id="CLU_2292048_0_0_1"/>
<keyword evidence="2" id="KW-1185">Reference proteome</keyword>
<gene>
    <name evidence="1" type="ORF">M413DRAFT_10007</name>
</gene>
<reference evidence="1 2" key="1">
    <citation type="submission" date="2014-04" db="EMBL/GenBank/DDBJ databases">
        <authorList>
            <consortium name="DOE Joint Genome Institute"/>
            <person name="Kuo A."/>
            <person name="Gay G."/>
            <person name="Dore J."/>
            <person name="Kohler A."/>
            <person name="Nagy L.G."/>
            <person name="Floudas D."/>
            <person name="Copeland A."/>
            <person name="Barry K.W."/>
            <person name="Cichocki N."/>
            <person name="Veneault-Fourrey C."/>
            <person name="LaButti K."/>
            <person name="Lindquist E.A."/>
            <person name="Lipzen A."/>
            <person name="Lundell T."/>
            <person name="Morin E."/>
            <person name="Murat C."/>
            <person name="Sun H."/>
            <person name="Tunlid A."/>
            <person name="Henrissat B."/>
            <person name="Grigoriev I.V."/>
            <person name="Hibbett D.S."/>
            <person name="Martin F."/>
            <person name="Nordberg H.P."/>
            <person name="Cantor M.N."/>
            <person name="Hua S.X."/>
        </authorList>
    </citation>
    <scope>NUCLEOTIDE SEQUENCE [LARGE SCALE GENOMIC DNA]</scope>
    <source>
        <strain evidence="2">h7</strain>
    </source>
</reference>
<dbReference type="EMBL" id="KN831776">
    <property type="protein sequence ID" value="KIM43308.1"/>
    <property type="molecule type" value="Genomic_DNA"/>
</dbReference>
<dbReference type="OrthoDB" id="3269050at2759"/>
<evidence type="ECO:0000313" key="1">
    <source>
        <dbReference type="EMBL" id="KIM43308.1"/>
    </source>
</evidence>
<organism evidence="1 2">
    <name type="scientific">Hebeloma cylindrosporum</name>
    <dbReference type="NCBI Taxonomy" id="76867"/>
    <lineage>
        <taxon>Eukaryota</taxon>
        <taxon>Fungi</taxon>
        <taxon>Dikarya</taxon>
        <taxon>Basidiomycota</taxon>
        <taxon>Agaricomycotina</taxon>
        <taxon>Agaricomycetes</taxon>
        <taxon>Agaricomycetidae</taxon>
        <taxon>Agaricales</taxon>
        <taxon>Agaricineae</taxon>
        <taxon>Hymenogastraceae</taxon>
        <taxon>Hebeloma</taxon>
    </lineage>
</organism>